<evidence type="ECO:0000256" key="5">
    <source>
        <dbReference type="ARBA" id="ARBA00022846"/>
    </source>
</evidence>
<feature type="region of interest" description="Disordered" evidence="9">
    <location>
        <begin position="360"/>
        <end position="412"/>
    </location>
</feature>
<accession>A0A078ARH9</accession>
<keyword evidence="7" id="KW-0206">Cytoskeleton</keyword>
<evidence type="ECO:0000256" key="7">
    <source>
        <dbReference type="ARBA" id="ARBA00023212"/>
    </source>
</evidence>
<evidence type="ECO:0000256" key="2">
    <source>
        <dbReference type="ARBA" id="ARBA00004430"/>
    </source>
</evidence>
<dbReference type="InParanoid" id="A0A078ARH9"/>
<keyword evidence="11" id="KW-1185">Reference proteome</keyword>
<dbReference type="EMBL" id="CCKQ01012955">
    <property type="protein sequence ID" value="CDW84586.1"/>
    <property type="molecule type" value="Genomic_DNA"/>
</dbReference>
<evidence type="ECO:0000256" key="3">
    <source>
        <dbReference type="ARBA" id="ARBA00022490"/>
    </source>
</evidence>
<reference evidence="10 11" key="1">
    <citation type="submission" date="2014-06" db="EMBL/GenBank/DDBJ databases">
        <authorList>
            <person name="Swart Estienne"/>
        </authorList>
    </citation>
    <scope>NUCLEOTIDE SEQUENCE [LARGE SCALE GENOMIC DNA]</scope>
    <source>
        <strain evidence="10 11">130c</strain>
    </source>
</reference>
<feature type="compositionally biased region" description="Low complexity" evidence="9">
    <location>
        <begin position="394"/>
        <end position="407"/>
    </location>
</feature>
<feature type="region of interest" description="Disordered" evidence="9">
    <location>
        <begin position="230"/>
        <end position="287"/>
    </location>
</feature>
<keyword evidence="6" id="KW-0969">Cilium</keyword>
<evidence type="ECO:0000313" key="11">
    <source>
        <dbReference type="Proteomes" id="UP000039865"/>
    </source>
</evidence>
<keyword evidence="4" id="KW-0677">Repeat</keyword>
<dbReference type="Gene3D" id="2.20.110.10">
    <property type="entry name" value="Histone H3 K4-specific methyltransferase SET7/9 N-terminal domain"/>
    <property type="match status" value="3"/>
</dbReference>
<dbReference type="AlphaFoldDB" id="A0A078ARH9"/>
<dbReference type="GO" id="GO:0005930">
    <property type="term" value="C:axoneme"/>
    <property type="evidence" value="ECO:0007669"/>
    <property type="project" value="UniProtKB-SubCell"/>
</dbReference>
<gene>
    <name evidence="10" type="primary">Contig5886.g6305</name>
    <name evidence="10" type="ORF">STYLEM_13651</name>
</gene>
<sequence length="632" mass="73512">MELQIIKFKTNSLELPSKTISQIISRISSYYLNPQQQQFHQQNLTNNVNSANNKNLGISSSHSGISQYAPHSLNYQLKLSIKDLKQLKEDINNRISENQIQNCIVQIQKSLEQAAQHIQLQIYPRTQSFMNNHMVILHREQQRVRDHEYQEINFNLSKALKDGDYILGQQDNQQKEKKVVELHTLHQETLGIIEDQEPLEVDFDFEGFQEDLNYLLDKYLKVKIKNQSFQLKSDQNQGQNSDNRSNKFMSTNRSGAGSQMKLHRDNSNIRIRDPNQKSLSPISRNSNNTRVISYQNQNEDNQINQQFYQEFENSFDREQNNYSQGEQNYNQNQHINYNQNSQQSIDQEDNRWKYQSIDNQTNDQLDQSREIQDRGSPEQLSHVHHIQQAHRLSQQNRMNQIQQQQQQPKPLSPVIRERKSLIDEQGNSFYGEMINGIVKDGKGEIRYANDGSHYRGDFKNNLREGRGEHVLTNGDKYSGEWAGDMKHGYGKMEFVSTRTVYYGQWACGRMHGMGTMTGPNNYFYNGEWKQGQQFGKGIRKYEDKTTYEGYFENGQRQGIGKSVLKDGSIHEGAYKNDMRNGPGTLTYTDGTILRASWVNDVIQGRGELEKANGKLIIGEWKDNNLVKVIQEQ</sequence>
<protein>
    <submittedName>
        <fullName evidence="10">2-isopropylmalate synthase</fullName>
    </submittedName>
</protein>
<dbReference type="SMART" id="SM00698">
    <property type="entry name" value="MORN"/>
    <property type="match status" value="6"/>
</dbReference>
<evidence type="ECO:0000256" key="8">
    <source>
        <dbReference type="ARBA" id="ARBA00023273"/>
    </source>
</evidence>
<evidence type="ECO:0000256" key="6">
    <source>
        <dbReference type="ARBA" id="ARBA00023069"/>
    </source>
</evidence>
<evidence type="ECO:0000313" key="10">
    <source>
        <dbReference type="EMBL" id="CDW84586.1"/>
    </source>
</evidence>
<keyword evidence="3" id="KW-0963">Cytoplasm</keyword>
<organism evidence="10 11">
    <name type="scientific">Stylonychia lemnae</name>
    <name type="common">Ciliate</name>
    <dbReference type="NCBI Taxonomy" id="5949"/>
    <lineage>
        <taxon>Eukaryota</taxon>
        <taxon>Sar</taxon>
        <taxon>Alveolata</taxon>
        <taxon>Ciliophora</taxon>
        <taxon>Intramacronucleata</taxon>
        <taxon>Spirotrichea</taxon>
        <taxon>Stichotrichia</taxon>
        <taxon>Sporadotrichida</taxon>
        <taxon>Oxytrichidae</taxon>
        <taxon>Stylonychinae</taxon>
        <taxon>Stylonychia</taxon>
    </lineage>
</organism>
<comment type="subcellular location">
    <subcellularLocation>
        <location evidence="1">Cell projection</location>
        <location evidence="1">Cilium</location>
        <location evidence="1">Flagellum</location>
    </subcellularLocation>
    <subcellularLocation>
        <location evidence="2">Cytoplasm</location>
        <location evidence="2">Cytoskeleton</location>
        <location evidence="2">Cilium axoneme</location>
    </subcellularLocation>
</comment>
<feature type="compositionally biased region" description="Basic and acidic residues" evidence="9">
    <location>
        <begin position="366"/>
        <end position="376"/>
    </location>
</feature>
<feature type="compositionally biased region" description="Polar residues" evidence="9">
    <location>
        <begin position="276"/>
        <end position="287"/>
    </location>
</feature>
<dbReference type="InterPro" id="IPR003409">
    <property type="entry name" value="MORN"/>
</dbReference>
<dbReference type="OrthoDB" id="48314at2759"/>
<proteinExistence type="predicted"/>
<dbReference type="SUPFAM" id="SSF82185">
    <property type="entry name" value="Histone H3 K4-specific methyltransferase SET7/9 N-terminal domain"/>
    <property type="match status" value="2"/>
</dbReference>
<dbReference type="Proteomes" id="UP000039865">
    <property type="component" value="Unassembled WGS sequence"/>
</dbReference>
<dbReference type="OMA" id="YANDGSH"/>
<dbReference type="PANTHER" id="PTHR46613">
    <property type="entry name" value="RADIAL SPOKE HEAD 10 HOMOLOG B-RELATED"/>
    <property type="match status" value="1"/>
</dbReference>
<evidence type="ECO:0000256" key="1">
    <source>
        <dbReference type="ARBA" id="ARBA00004230"/>
    </source>
</evidence>
<dbReference type="GO" id="GO:0031514">
    <property type="term" value="C:motile cilium"/>
    <property type="evidence" value="ECO:0007669"/>
    <property type="project" value="UniProtKB-SubCell"/>
</dbReference>
<evidence type="ECO:0000256" key="9">
    <source>
        <dbReference type="SAM" id="MobiDB-lite"/>
    </source>
</evidence>
<dbReference type="PANTHER" id="PTHR46613:SF1">
    <property type="entry name" value="RADIAL SPOKE HEAD 10 HOMOLOG B-RELATED"/>
    <property type="match status" value="1"/>
</dbReference>
<feature type="compositionally biased region" description="Basic and acidic residues" evidence="9">
    <location>
        <begin position="262"/>
        <end position="275"/>
    </location>
</feature>
<keyword evidence="5" id="KW-0282">Flagellum</keyword>
<name>A0A078ARH9_STYLE</name>
<feature type="compositionally biased region" description="Polar residues" evidence="9">
    <location>
        <begin position="230"/>
        <end position="257"/>
    </location>
</feature>
<keyword evidence="8" id="KW-0966">Cell projection</keyword>
<evidence type="ECO:0000256" key="4">
    <source>
        <dbReference type="ARBA" id="ARBA00022737"/>
    </source>
</evidence>
<dbReference type="Pfam" id="PF02493">
    <property type="entry name" value="MORN"/>
    <property type="match status" value="7"/>
</dbReference>